<evidence type="ECO:0000313" key="5">
    <source>
        <dbReference type="Proteomes" id="UP000738325"/>
    </source>
</evidence>
<feature type="compositionally biased region" description="Polar residues" evidence="2">
    <location>
        <begin position="1123"/>
        <end position="1134"/>
    </location>
</feature>
<feature type="region of interest" description="Disordered" evidence="2">
    <location>
        <begin position="982"/>
        <end position="1063"/>
    </location>
</feature>
<feature type="compositionally biased region" description="Basic and acidic residues" evidence="2">
    <location>
        <begin position="747"/>
        <end position="761"/>
    </location>
</feature>
<feature type="compositionally biased region" description="Basic and acidic residues" evidence="2">
    <location>
        <begin position="1094"/>
        <end position="1108"/>
    </location>
</feature>
<gene>
    <name evidence="4" type="primary">ASH1_1</name>
    <name evidence="4" type="ORF">BGZ99_002488</name>
</gene>
<keyword evidence="1" id="KW-0863">Zinc-finger</keyword>
<feature type="region of interest" description="Disordered" evidence="2">
    <location>
        <begin position="829"/>
        <end position="849"/>
    </location>
</feature>
<evidence type="ECO:0000313" key="4">
    <source>
        <dbReference type="EMBL" id="KAG0323776.1"/>
    </source>
</evidence>
<reference evidence="4" key="1">
    <citation type="journal article" date="2020" name="Fungal Divers.">
        <title>Resolving the Mortierellaceae phylogeny through synthesis of multi-gene phylogenetics and phylogenomics.</title>
        <authorList>
            <person name="Vandepol N."/>
            <person name="Liber J."/>
            <person name="Desiro A."/>
            <person name="Na H."/>
            <person name="Kennedy M."/>
            <person name="Barry K."/>
            <person name="Grigoriev I.V."/>
            <person name="Miller A.N."/>
            <person name="O'Donnell K."/>
            <person name="Stajich J.E."/>
            <person name="Bonito G."/>
        </authorList>
    </citation>
    <scope>NUCLEOTIDE SEQUENCE</scope>
    <source>
        <strain evidence="4">REB-010B</strain>
    </source>
</reference>
<keyword evidence="1" id="KW-0862">Zinc</keyword>
<feature type="compositionally biased region" description="Basic and acidic residues" evidence="2">
    <location>
        <begin position="719"/>
        <end position="731"/>
    </location>
</feature>
<feature type="compositionally biased region" description="Basic and acidic residues" evidence="2">
    <location>
        <begin position="987"/>
        <end position="1000"/>
    </location>
</feature>
<feature type="compositionally biased region" description="Basic residues" evidence="2">
    <location>
        <begin position="1035"/>
        <end position="1047"/>
    </location>
</feature>
<dbReference type="InterPro" id="IPR000679">
    <property type="entry name" value="Znf_GATA"/>
</dbReference>
<feature type="region of interest" description="Disordered" evidence="2">
    <location>
        <begin position="423"/>
        <end position="463"/>
    </location>
</feature>
<name>A0A9P6RPJ0_9FUNG</name>
<feature type="compositionally biased region" description="Low complexity" evidence="2">
    <location>
        <begin position="9"/>
        <end position="18"/>
    </location>
</feature>
<dbReference type="Gene3D" id="3.30.50.10">
    <property type="entry name" value="Erythroid Transcription Factor GATA-1, subunit A"/>
    <property type="match status" value="1"/>
</dbReference>
<comment type="caution">
    <text evidence="4">The sequence shown here is derived from an EMBL/GenBank/DDBJ whole genome shotgun (WGS) entry which is preliminary data.</text>
</comment>
<organism evidence="4 5">
    <name type="scientific">Dissophora globulifera</name>
    <dbReference type="NCBI Taxonomy" id="979702"/>
    <lineage>
        <taxon>Eukaryota</taxon>
        <taxon>Fungi</taxon>
        <taxon>Fungi incertae sedis</taxon>
        <taxon>Mucoromycota</taxon>
        <taxon>Mortierellomycotina</taxon>
        <taxon>Mortierellomycetes</taxon>
        <taxon>Mortierellales</taxon>
        <taxon>Mortierellaceae</taxon>
        <taxon>Dissophora</taxon>
    </lineage>
</organism>
<dbReference type="SUPFAM" id="SSF57716">
    <property type="entry name" value="Glucocorticoid receptor-like (DNA-binding domain)"/>
    <property type="match status" value="1"/>
</dbReference>
<feature type="compositionally biased region" description="Polar residues" evidence="2">
    <location>
        <begin position="490"/>
        <end position="500"/>
    </location>
</feature>
<keyword evidence="5" id="KW-1185">Reference proteome</keyword>
<feature type="compositionally biased region" description="Low complexity" evidence="2">
    <location>
        <begin position="1140"/>
        <end position="1157"/>
    </location>
</feature>
<keyword evidence="1" id="KW-0479">Metal-binding</keyword>
<dbReference type="InterPro" id="IPR013088">
    <property type="entry name" value="Znf_NHR/GATA"/>
</dbReference>
<evidence type="ECO:0000259" key="3">
    <source>
        <dbReference type="PROSITE" id="PS50114"/>
    </source>
</evidence>
<accession>A0A9P6RPJ0</accession>
<dbReference type="EMBL" id="JAAAIP010000175">
    <property type="protein sequence ID" value="KAG0323776.1"/>
    <property type="molecule type" value="Genomic_DNA"/>
</dbReference>
<feature type="region of interest" description="Disordered" evidence="2">
    <location>
        <begin position="886"/>
        <end position="917"/>
    </location>
</feature>
<dbReference type="Proteomes" id="UP000738325">
    <property type="component" value="Unassembled WGS sequence"/>
</dbReference>
<feature type="region of interest" description="Disordered" evidence="2">
    <location>
        <begin position="567"/>
        <end position="608"/>
    </location>
</feature>
<dbReference type="Pfam" id="PF00320">
    <property type="entry name" value="GATA"/>
    <property type="match status" value="1"/>
</dbReference>
<feature type="domain" description="GATA-type" evidence="3">
    <location>
        <begin position="1210"/>
        <end position="1246"/>
    </location>
</feature>
<keyword evidence="4" id="KW-0238">DNA-binding</keyword>
<feature type="region of interest" description="Disordered" evidence="2">
    <location>
        <begin position="334"/>
        <end position="383"/>
    </location>
</feature>
<dbReference type="OrthoDB" id="2162994at2759"/>
<feature type="compositionally biased region" description="Low complexity" evidence="2">
    <location>
        <begin position="354"/>
        <end position="368"/>
    </location>
</feature>
<evidence type="ECO:0000256" key="1">
    <source>
        <dbReference type="PROSITE-ProRule" id="PRU00094"/>
    </source>
</evidence>
<feature type="region of interest" description="Disordered" evidence="2">
    <location>
        <begin position="236"/>
        <end position="274"/>
    </location>
</feature>
<dbReference type="GO" id="GO:0006355">
    <property type="term" value="P:regulation of DNA-templated transcription"/>
    <property type="evidence" value="ECO:0007669"/>
    <property type="project" value="InterPro"/>
</dbReference>
<sequence length="1294" mass="138047">MSTGASALSTAPPSADVSSPPPKRFRVSLSRIQSLTAQGKAKLSPGEIHLFEQRGFLKHETASQALATINESATAGPAPAATTTLAIPQLPSSPSHKDSVSPTPEITATAIMTPMATMETTLPNRAFRTSPIPKASGAKHDLFGKDAPRIERTSISKQSHPPFHNQVFMDTCSHLHPRREEPVAGPLGSSSPMDISTSFRRHSESTTITSARYSVRSASISAPSSYWGTLAPPSVVEDRASPTSTAAAQESLSSATELGGHHQRRTSHSPVAPIVSSPEGYRTVLYAAASPALTLYSLPTTAIEEISFSPPTTHTAAMDQFKFPAVASSPNLLHPASTLLQDPSTSNGSLLSQPISPMATPSSSSASIRSKRKSSIPIRSPSWMDSRELSPGVIFQMPFGFPRSTKSPSLAGSDDSMMIASTTPPSHYPSPAASIQHSASGSANDALEPPSGLFDGGRTTPASPIARAGLGIRVQEDFSEPRATHPLDQPISSRTTTLIGDSTMDTEDGRAASAADAAAAAAAAVTVMEDGQDCMPTPPSMAPVLDSGVGGEGTSDTLDTLKSEAAAADVETTTSMERAGSDSAGVHHSISDDTHRAPASAAATSTTAQDDEFSFLPLWAQRQRNIRRQSLIPRSELDFVKGSGILPPPSTDLVIPGGARIMAYPPLLSDIVKYQEELEAKNMEQELEMTALAAAANGAKRRKAVYGKGRGSISAQGTRNDDGPDANDHQGGEQMDSIGGKRRRYSHAQDSEVAEEMRMIPERQGVSSRYRRHAQSEGDHDSFSPSNSPPARDDATQQQHKRHAGGRAAMLGSPVDITLEFEHPAATIAGRGTKGKGKQMRTSAAGRQNYHQREMSWDDAHGMEHRHRDLQHGGLSDSEGVVSQRRGSINSSSTSAYLTSGKGKSKKGIKTMTTPSKKTGWKNSNALDLNDSDGDYGASTTRFRRGSFDKNQVSDSELPGMHGRAYQFKTLKPLLKAIQSEDEAADDSFREQRLSKDNGGTKRVPANQRAAEGLKTNRKRSIQEDQIDMSTSPSKRAKNVGASKKKLGAGGPSRRGRTTGEALGRFDESMAMAEALMEMHDGMVDDDETEDEFESYRGDGGYHAHSSDSQDDQETLVDRTMKQRQINSNKNFANQKRIVKPSAASKTSKAAGASKDAAQPKKKKPTLAGSGGAGDPTKSKQQNKRRESTSGAGHHGGHPFDEAGQGAAAGAGSKRCEACDVTDTPCWRPGYSSNTSLCNSCGLRYKKCNVFCTREDCKYIPLKMEFTAMEEDRIRQGRDHLICVRCKGRVALPP</sequence>
<dbReference type="PROSITE" id="PS50114">
    <property type="entry name" value="GATA_ZN_FINGER_2"/>
    <property type="match status" value="1"/>
</dbReference>
<dbReference type="CDD" id="cd00202">
    <property type="entry name" value="ZnF_GATA"/>
    <property type="match status" value="1"/>
</dbReference>
<protein>
    <submittedName>
        <fullName evidence="4">DNA-binding transcription repressor</fullName>
    </submittedName>
</protein>
<feature type="region of interest" description="Disordered" evidence="2">
    <location>
        <begin position="1"/>
        <end position="25"/>
    </location>
</feature>
<feature type="region of interest" description="Disordered" evidence="2">
    <location>
        <begin position="705"/>
        <end position="807"/>
    </location>
</feature>
<feature type="region of interest" description="Disordered" evidence="2">
    <location>
        <begin position="480"/>
        <end position="500"/>
    </location>
</feature>
<dbReference type="GO" id="GO:0043565">
    <property type="term" value="F:sequence-specific DNA binding"/>
    <property type="evidence" value="ECO:0007669"/>
    <property type="project" value="InterPro"/>
</dbReference>
<feature type="compositionally biased region" description="Low complexity" evidence="2">
    <location>
        <begin position="597"/>
        <end position="608"/>
    </location>
</feature>
<feature type="region of interest" description="Disordered" evidence="2">
    <location>
        <begin position="1086"/>
        <end position="1207"/>
    </location>
</feature>
<feature type="compositionally biased region" description="Polar residues" evidence="2">
    <location>
        <begin position="433"/>
        <end position="443"/>
    </location>
</feature>
<feature type="compositionally biased region" description="Polar residues" evidence="2">
    <location>
        <begin position="338"/>
        <end position="353"/>
    </location>
</feature>
<evidence type="ECO:0000256" key="2">
    <source>
        <dbReference type="SAM" id="MobiDB-lite"/>
    </source>
</evidence>
<feature type="compositionally biased region" description="Polar residues" evidence="2">
    <location>
        <begin position="886"/>
        <end position="898"/>
    </location>
</feature>
<feature type="compositionally biased region" description="Polar residues" evidence="2">
    <location>
        <begin position="241"/>
        <end position="256"/>
    </location>
</feature>
<proteinExistence type="predicted"/>
<dbReference type="SMART" id="SM00401">
    <property type="entry name" value="ZnF_GATA"/>
    <property type="match status" value="1"/>
</dbReference>
<dbReference type="GO" id="GO:0008270">
    <property type="term" value="F:zinc ion binding"/>
    <property type="evidence" value="ECO:0007669"/>
    <property type="project" value="UniProtKB-KW"/>
</dbReference>